<dbReference type="EMBL" id="JACIDV010000009">
    <property type="protein sequence ID" value="MBB3947210.1"/>
    <property type="molecule type" value="Genomic_DNA"/>
</dbReference>
<sequence length="110" mass="12906">MLANRTRCINPCCKRTAPADKYPGEMICGKCFKALPQAVKDSHRFFWKQIRKWERRITKTSDELKLIRMRNIGRTWSDRLIAHWDAEIKVRVMNAEKPAGLDSFLEELGL</sequence>
<keyword evidence="2" id="KW-1185">Reference proteome</keyword>
<reference evidence="1 2" key="1">
    <citation type="submission" date="2020-08" db="EMBL/GenBank/DDBJ databases">
        <title>Genomic Encyclopedia of Type Strains, Phase IV (KMG-IV): sequencing the most valuable type-strain genomes for metagenomic binning, comparative biology and taxonomic classification.</title>
        <authorList>
            <person name="Goeker M."/>
        </authorList>
    </citation>
    <scope>NUCLEOTIDE SEQUENCE [LARGE SCALE GENOMIC DNA]</scope>
    <source>
        <strain evidence="1 2">DSM 26438</strain>
    </source>
</reference>
<protein>
    <submittedName>
        <fullName evidence="1">Putative amidophosphoribosyltransferase</fullName>
    </submittedName>
</protein>
<proteinExistence type="predicted"/>
<keyword evidence="1" id="KW-0328">Glycosyltransferase</keyword>
<dbReference type="AlphaFoldDB" id="A0A7W6G2V7"/>
<gene>
    <name evidence="1" type="ORF">GGQ73_003176</name>
</gene>
<dbReference type="RefSeq" id="WP_183897068.1">
    <property type="nucleotide sequence ID" value="NZ_JACIDV010000009.1"/>
</dbReference>
<accession>A0A7W6G2V7</accession>
<comment type="caution">
    <text evidence="1">The sequence shown here is derived from an EMBL/GenBank/DDBJ whole genome shotgun (WGS) entry which is preliminary data.</text>
</comment>
<evidence type="ECO:0000313" key="1">
    <source>
        <dbReference type="EMBL" id="MBB3947210.1"/>
    </source>
</evidence>
<dbReference type="GO" id="GO:0016757">
    <property type="term" value="F:glycosyltransferase activity"/>
    <property type="evidence" value="ECO:0007669"/>
    <property type="project" value="UniProtKB-KW"/>
</dbReference>
<evidence type="ECO:0000313" key="2">
    <source>
        <dbReference type="Proteomes" id="UP000565286"/>
    </source>
</evidence>
<name>A0A7W6G2V7_9HYPH</name>
<organism evidence="1 2">
    <name type="scientific">Rhizobium skierniewicense</name>
    <dbReference type="NCBI Taxonomy" id="984260"/>
    <lineage>
        <taxon>Bacteria</taxon>
        <taxon>Pseudomonadati</taxon>
        <taxon>Pseudomonadota</taxon>
        <taxon>Alphaproteobacteria</taxon>
        <taxon>Hyphomicrobiales</taxon>
        <taxon>Rhizobiaceae</taxon>
        <taxon>Rhizobium/Agrobacterium group</taxon>
        <taxon>Rhizobium</taxon>
    </lineage>
</organism>
<keyword evidence="1" id="KW-0808">Transferase</keyword>
<dbReference type="Proteomes" id="UP000565286">
    <property type="component" value="Unassembled WGS sequence"/>
</dbReference>